<dbReference type="InterPro" id="IPR012910">
    <property type="entry name" value="Plug_dom"/>
</dbReference>
<dbReference type="Gene3D" id="2.170.130.10">
    <property type="entry name" value="TonB-dependent receptor, plug domain"/>
    <property type="match status" value="1"/>
</dbReference>
<evidence type="ECO:0000259" key="13">
    <source>
        <dbReference type="Pfam" id="PF07715"/>
    </source>
</evidence>
<evidence type="ECO:0000256" key="7">
    <source>
        <dbReference type="ARBA" id="ARBA00023065"/>
    </source>
</evidence>
<dbReference type="OrthoDB" id="9768177at2"/>
<evidence type="ECO:0000256" key="6">
    <source>
        <dbReference type="ARBA" id="ARBA00023004"/>
    </source>
</evidence>
<dbReference type="RefSeq" id="WP_147929857.1">
    <property type="nucleotide sequence ID" value="NZ_VOXD01000007.1"/>
</dbReference>
<reference evidence="14 15" key="1">
    <citation type="submission" date="2019-08" db="EMBL/GenBank/DDBJ databases">
        <title>Lewinella sp. strain SSH13 Genome sequencing and assembly.</title>
        <authorList>
            <person name="Kim I."/>
        </authorList>
    </citation>
    <scope>NUCLEOTIDE SEQUENCE [LARGE SCALE GENOMIC DNA]</scope>
    <source>
        <strain evidence="14 15">SSH13</strain>
    </source>
</reference>
<keyword evidence="10 11" id="KW-0998">Cell outer membrane</keyword>
<dbReference type="PROSITE" id="PS52016">
    <property type="entry name" value="TONB_DEPENDENT_REC_3"/>
    <property type="match status" value="1"/>
</dbReference>
<evidence type="ECO:0000313" key="14">
    <source>
        <dbReference type="EMBL" id="TXF90375.1"/>
    </source>
</evidence>
<keyword evidence="14" id="KW-0675">Receptor</keyword>
<dbReference type="NCBIfam" id="TIGR04057">
    <property type="entry name" value="SusC_RagA_signa"/>
    <property type="match status" value="1"/>
</dbReference>
<keyword evidence="2 11" id="KW-0813">Transport</keyword>
<name>A0A5C7FVK3_9BACT</name>
<keyword evidence="4" id="KW-0410">Iron transport</keyword>
<evidence type="ECO:0000256" key="11">
    <source>
        <dbReference type="PROSITE-ProRule" id="PRU01360"/>
    </source>
</evidence>
<gene>
    <name evidence="14" type="ORF">FUA23_06180</name>
</gene>
<dbReference type="Proteomes" id="UP000321907">
    <property type="component" value="Unassembled WGS sequence"/>
</dbReference>
<evidence type="ECO:0000256" key="2">
    <source>
        <dbReference type="ARBA" id="ARBA00022448"/>
    </source>
</evidence>
<dbReference type="GO" id="GO:0006826">
    <property type="term" value="P:iron ion transport"/>
    <property type="evidence" value="ECO:0007669"/>
    <property type="project" value="UniProtKB-KW"/>
</dbReference>
<comment type="subcellular location">
    <subcellularLocation>
        <location evidence="1 11">Cell outer membrane</location>
        <topology evidence="1 11">Multi-pass membrane protein</topology>
    </subcellularLocation>
</comment>
<dbReference type="InterPro" id="IPR037066">
    <property type="entry name" value="Plug_dom_sf"/>
</dbReference>
<evidence type="ECO:0000256" key="10">
    <source>
        <dbReference type="ARBA" id="ARBA00023237"/>
    </source>
</evidence>
<dbReference type="GO" id="GO:0009279">
    <property type="term" value="C:cell outer membrane"/>
    <property type="evidence" value="ECO:0007669"/>
    <property type="project" value="UniProtKB-SubCell"/>
</dbReference>
<keyword evidence="8" id="KW-0798">TonB box</keyword>
<dbReference type="NCBIfam" id="TIGR04056">
    <property type="entry name" value="OMP_RagA_SusC"/>
    <property type="match status" value="1"/>
</dbReference>
<dbReference type="InterPro" id="IPR036942">
    <property type="entry name" value="Beta-barrel_TonB_sf"/>
</dbReference>
<dbReference type="Pfam" id="PF13715">
    <property type="entry name" value="CarbopepD_reg_2"/>
    <property type="match status" value="1"/>
</dbReference>
<protein>
    <submittedName>
        <fullName evidence="14">TonB-dependent receptor</fullName>
    </submittedName>
</protein>
<comment type="caution">
    <text evidence="14">The sequence shown here is derived from an EMBL/GenBank/DDBJ whole genome shotgun (WGS) entry which is preliminary data.</text>
</comment>
<dbReference type="InterPro" id="IPR039426">
    <property type="entry name" value="TonB-dep_rcpt-like"/>
</dbReference>
<evidence type="ECO:0000256" key="3">
    <source>
        <dbReference type="ARBA" id="ARBA00022452"/>
    </source>
</evidence>
<keyword evidence="5 11" id="KW-0812">Transmembrane</keyword>
<keyword evidence="15" id="KW-1185">Reference proteome</keyword>
<keyword evidence="3 11" id="KW-1134">Transmembrane beta strand</keyword>
<dbReference type="EMBL" id="VOXD01000007">
    <property type="protein sequence ID" value="TXF90375.1"/>
    <property type="molecule type" value="Genomic_DNA"/>
</dbReference>
<comment type="similarity">
    <text evidence="11">Belongs to the TonB-dependent receptor family.</text>
</comment>
<evidence type="ECO:0000313" key="15">
    <source>
        <dbReference type="Proteomes" id="UP000321907"/>
    </source>
</evidence>
<evidence type="ECO:0000256" key="1">
    <source>
        <dbReference type="ARBA" id="ARBA00004571"/>
    </source>
</evidence>
<dbReference type="InterPro" id="IPR023996">
    <property type="entry name" value="TonB-dep_OMP_SusC/RagA"/>
</dbReference>
<dbReference type="Gene3D" id="2.60.40.1120">
    <property type="entry name" value="Carboxypeptidase-like, regulatory domain"/>
    <property type="match status" value="1"/>
</dbReference>
<sequence>MILRTKLMLVGLLFLNISLFAQDTRVLTGTVSDADDFTLIGVNILVTGTSRGTSTDFDGNYELEVSTGDVLQFSYTGYVSQTITVGNQTELNVTLAGDAAVLEEVVVVGYGSRKKSDITGAVSSVKSEELNAFPVLDAAQALQGRAAGVVVQSNNGGEPGAPINIKIRGNTSISANSSPLIVVDGFVGATMPQANDIASMEVLKDASATAIYGSRGSNGVILVTTKKGKSGRLSIELNSTYATQNTANELDLLNADEFADYQNQIRANNGISTPYPQGPADTDWQDLIYQSGNTQNHQLSLSGGSDKVNFYASGNFFDQQGIVVNSGFERATFLSNIDAQVNDKFKLGLNLFGSRGTKDGVTTQSDGSVTVGGDDVISLAMRFAPDKPVQDEDGNFTTNDVIGDEVDNPFAVATQRVDETVTDNFRANVYANYDILKNLSFKTTFGLSSENVSRGVYQPSSLQITASAVGGRASVVNTKRTSVLSENYLTYTKEIGKGALTLLGGYSYQKNKNEAFAAAGTGFLSDAFSYYALSTATGLLQPASSLSETEIQSQFGRLNYDYDNRYLVTATVRRDGASNFAANNKYAVFPSAALGWKISNEDFLIDNETISSLKLRVSYGVTGNPSISPYQSLARFASLYASRNGQTVFAITPDQPANPDLKWESSYQTNIGVDLGLIDNRVNLSVDYYNIDTKDLILGNNGIPEYFGFQNDEILTNLGEINNRGFEISLNTKNIVKGDFRWSTDFNLSANKNEVAALINDADLFGNAAPSYFSHDRSYVLRVGEEVGLFWGYEYSGVYQGGDLPAGTQTLTGGVAGDPLFVDTDGNGEITEADRTIIGNPNPDFTFGFTNNFTYKNFDLNIFFQGAQGGDIFNMTNVQLNNGDANTTRDYFNNAWTPTNTDTDQPRVGNNSNREISSRFVEDGSYIRLKNIALGYNLPTATVEKLGIGGIRLSVSAQNLLTITDYSGLDPEVNYFGASGDNNTSSNTVQGFDFGNYPTVKSFNFSLNVQF</sequence>
<keyword evidence="9 11" id="KW-0472">Membrane</keyword>
<dbReference type="Pfam" id="PF07715">
    <property type="entry name" value="Plug"/>
    <property type="match status" value="1"/>
</dbReference>
<keyword evidence="7" id="KW-0406">Ion transport</keyword>
<dbReference type="PANTHER" id="PTHR32552">
    <property type="entry name" value="FERRICHROME IRON RECEPTOR-RELATED"/>
    <property type="match status" value="1"/>
</dbReference>
<dbReference type="SUPFAM" id="SSF49464">
    <property type="entry name" value="Carboxypeptidase regulatory domain-like"/>
    <property type="match status" value="1"/>
</dbReference>
<evidence type="ECO:0000256" key="4">
    <source>
        <dbReference type="ARBA" id="ARBA00022496"/>
    </source>
</evidence>
<dbReference type="SUPFAM" id="SSF56935">
    <property type="entry name" value="Porins"/>
    <property type="match status" value="1"/>
</dbReference>
<dbReference type="InterPro" id="IPR023997">
    <property type="entry name" value="TonB-dep_OMP_SusC/RagA_CS"/>
</dbReference>
<keyword evidence="12" id="KW-0732">Signal</keyword>
<evidence type="ECO:0000256" key="12">
    <source>
        <dbReference type="SAM" id="SignalP"/>
    </source>
</evidence>
<feature type="domain" description="TonB-dependent receptor plug" evidence="13">
    <location>
        <begin position="115"/>
        <end position="220"/>
    </location>
</feature>
<dbReference type="PANTHER" id="PTHR32552:SF81">
    <property type="entry name" value="TONB-DEPENDENT OUTER MEMBRANE RECEPTOR"/>
    <property type="match status" value="1"/>
</dbReference>
<dbReference type="Gene3D" id="2.40.170.20">
    <property type="entry name" value="TonB-dependent receptor, beta-barrel domain"/>
    <property type="match status" value="1"/>
</dbReference>
<dbReference type="InterPro" id="IPR008969">
    <property type="entry name" value="CarboxyPept-like_regulatory"/>
</dbReference>
<feature type="signal peptide" evidence="12">
    <location>
        <begin position="1"/>
        <end position="21"/>
    </location>
</feature>
<evidence type="ECO:0000256" key="9">
    <source>
        <dbReference type="ARBA" id="ARBA00023136"/>
    </source>
</evidence>
<organism evidence="14 15">
    <name type="scientific">Neolewinella aurantiaca</name>
    <dbReference type="NCBI Taxonomy" id="2602767"/>
    <lineage>
        <taxon>Bacteria</taxon>
        <taxon>Pseudomonadati</taxon>
        <taxon>Bacteroidota</taxon>
        <taxon>Saprospiria</taxon>
        <taxon>Saprospirales</taxon>
        <taxon>Lewinellaceae</taxon>
        <taxon>Neolewinella</taxon>
    </lineage>
</organism>
<accession>A0A5C7FVK3</accession>
<proteinExistence type="inferred from homology"/>
<dbReference type="AlphaFoldDB" id="A0A5C7FVK3"/>
<feature type="chain" id="PRO_5023137238" evidence="12">
    <location>
        <begin position="22"/>
        <end position="1011"/>
    </location>
</feature>
<evidence type="ECO:0000256" key="8">
    <source>
        <dbReference type="ARBA" id="ARBA00023077"/>
    </source>
</evidence>
<evidence type="ECO:0000256" key="5">
    <source>
        <dbReference type="ARBA" id="ARBA00022692"/>
    </source>
</evidence>
<keyword evidence="6" id="KW-0408">Iron</keyword>